<accession>A0A0N5C746</accession>
<dbReference type="Gene3D" id="1.10.720.30">
    <property type="entry name" value="SAP domain"/>
    <property type="match status" value="1"/>
</dbReference>
<name>A0A0N5C746_STREA</name>
<keyword evidence="3" id="KW-1185">Reference proteome</keyword>
<dbReference type="InterPro" id="IPR003034">
    <property type="entry name" value="SAP_dom"/>
</dbReference>
<dbReference type="WBParaSite" id="SPAL_0001376100.1">
    <property type="protein sequence ID" value="SPAL_0001376100.1"/>
    <property type="gene ID" value="SPAL_0001376100"/>
</dbReference>
<dbReference type="InterPro" id="IPR036361">
    <property type="entry name" value="SAP_dom_sf"/>
</dbReference>
<organism evidence="3 4">
    <name type="scientific">Strongyloides papillosus</name>
    <name type="common">Intestinal threadworm</name>
    <dbReference type="NCBI Taxonomy" id="174720"/>
    <lineage>
        <taxon>Eukaryota</taxon>
        <taxon>Metazoa</taxon>
        <taxon>Ecdysozoa</taxon>
        <taxon>Nematoda</taxon>
        <taxon>Chromadorea</taxon>
        <taxon>Rhabditida</taxon>
        <taxon>Tylenchina</taxon>
        <taxon>Panagrolaimomorpha</taxon>
        <taxon>Strongyloidoidea</taxon>
        <taxon>Strongyloididae</taxon>
        <taxon>Strongyloides</taxon>
    </lineage>
</organism>
<dbReference type="Proteomes" id="UP000046392">
    <property type="component" value="Unplaced"/>
</dbReference>
<dbReference type="SUPFAM" id="SSF68906">
    <property type="entry name" value="SAP domain"/>
    <property type="match status" value="1"/>
</dbReference>
<dbReference type="STRING" id="174720.A0A0N5C746"/>
<dbReference type="Pfam" id="PF02037">
    <property type="entry name" value="SAP"/>
    <property type="match status" value="1"/>
</dbReference>
<feature type="compositionally biased region" description="Polar residues" evidence="1">
    <location>
        <begin position="281"/>
        <end position="300"/>
    </location>
</feature>
<evidence type="ECO:0000259" key="2">
    <source>
        <dbReference type="PROSITE" id="PS50800"/>
    </source>
</evidence>
<reference evidence="4" key="1">
    <citation type="submission" date="2017-02" db="UniProtKB">
        <authorList>
            <consortium name="WormBaseParasite"/>
        </authorList>
    </citation>
    <scope>IDENTIFICATION</scope>
</reference>
<dbReference type="PROSITE" id="PS50800">
    <property type="entry name" value="SAP"/>
    <property type="match status" value="1"/>
</dbReference>
<feature type="region of interest" description="Disordered" evidence="1">
    <location>
        <begin position="281"/>
        <end position="320"/>
    </location>
</feature>
<feature type="domain" description="SAP" evidence="2">
    <location>
        <begin position="4"/>
        <end position="38"/>
    </location>
</feature>
<protein>
    <submittedName>
        <fullName evidence="4">SAP domain-containing protein</fullName>
    </submittedName>
</protein>
<dbReference type="AlphaFoldDB" id="A0A0N5C746"/>
<evidence type="ECO:0000256" key="1">
    <source>
        <dbReference type="SAM" id="MobiDB-lite"/>
    </source>
</evidence>
<proteinExistence type="predicted"/>
<sequence length="340" mass="37968">MDDFASLTYNEIRSKCKSYGLRANGKKVDLITRLTTYLSQLGLGSDNQNNVTEKSGEYEVFVTDDEDEVNLRENLKPTNDRKLGCEDSSNTLKEVNSTNLGVKVKKNVTPPHKLNVVDGHNNQIKHSSDEAVTFMSCDEGEYQKIDKKKVTNKKKGGRFDRQHKSIFEKAESIAERQERIKELHAKHEASVPDTFKRLATPKRLSSPGRQFVFPNGENKGYDFSQAPMDTSKLSHSLNRTPAPNFDVPKVLSGKNASGAFQGRKREMTLVERLSQSYKKANTAFSSNVGRNKKQSGTSGKISKGPLLGSKNEGTGKLDKYASIRSSAAIKRERKLNSCRK</sequence>
<evidence type="ECO:0000313" key="4">
    <source>
        <dbReference type="WBParaSite" id="SPAL_0001376100.1"/>
    </source>
</evidence>
<dbReference type="SMART" id="SM00513">
    <property type="entry name" value="SAP"/>
    <property type="match status" value="1"/>
</dbReference>
<evidence type="ECO:0000313" key="3">
    <source>
        <dbReference type="Proteomes" id="UP000046392"/>
    </source>
</evidence>